<gene>
    <name evidence="1" type="ORF">LCGC14_2787210</name>
</gene>
<name>A0A0F9BI50_9ZZZZ</name>
<evidence type="ECO:0000313" key="1">
    <source>
        <dbReference type="EMBL" id="KKK84056.1"/>
    </source>
</evidence>
<feature type="non-terminal residue" evidence="1">
    <location>
        <position position="128"/>
    </location>
</feature>
<sequence>MKESKHVSSRKSRSGIFTLIALGIMAISGGETFAQWSHREGDTRGKRVSHQLHHVIPAQEWDASNFASEKDLQWFRDAKFGLMICNSIAAYVKQEMSWGVCHDLKLPDPPAMGAGRDDGWTKWPEKLT</sequence>
<accession>A0A0F9BI50</accession>
<dbReference type="AlphaFoldDB" id="A0A0F9BI50"/>
<proteinExistence type="predicted"/>
<organism evidence="1">
    <name type="scientific">marine sediment metagenome</name>
    <dbReference type="NCBI Taxonomy" id="412755"/>
    <lineage>
        <taxon>unclassified sequences</taxon>
        <taxon>metagenomes</taxon>
        <taxon>ecological metagenomes</taxon>
    </lineage>
</organism>
<reference evidence="1" key="1">
    <citation type="journal article" date="2015" name="Nature">
        <title>Complex archaea that bridge the gap between prokaryotes and eukaryotes.</title>
        <authorList>
            <person name="Spang A."/>
            <person name="Saw J.H."/>
            <person name="Jorgensen S.L."/>
            <person name="Zaremba-Niedzwiedzka K."/>
            <person name="Martijn J."/>
            <person name="Lind A.E."/>
            <person name="van Eijk R."/>
            <person name="Schleper C."/>
            <person name="Guy L."/>
            <person name="Ettema T.J."/>
        </authorList>
    </citation>
    <scope>NUCLEOTIDE SEQUENCE</scope>
</reference>
<comment type="caution">
    <text evidence="1">The sequence shown here is derived from an EMBL/GenBank/DDBJ whole genome shotgun (WGS) entry which is preliminary data.</text>
</comment>
<dbReference type="EMBL" id="LAZR01051948">
    <property type="protein sequence ID" value="KKK84056.1"/>
    <property type="molecule type" value="Genomic_DNA"/>
</dbReference>
<protein>
    <submittedName>
        <fullName evidence="1">Uncharacterized protein</fullName>
    </submittedName>
</protein>